<dbReference type="KEGG" id="pbf:CFX0092_A0250"/>
<feature type="compositionally biased region" description="Low complexity" evidence="1">
    <location>
        <begin position="254"/>
        <end position="277"/>
    </location>
</feature>
<organism evidence="3 4">
    <name type="scientific">Candidatus Promineifilum breve</name>
    <dbReference type="NCBI Taxonomy" id="1806508"/>
    <lineage>
        <taxon>Bacteria</taxon>
        <taxon>Bacillati</taxon>
        <taxon>Chloroflexota</taxon>
        <taxon>Ardenticatenia</taxon>
        <taxon>Candidatus Promineifilales</taxon>
        <taxon>Candidatus Promineifilaceae</taxon>
        <taxon>Candidatus Promineifilum</taxon>
    </lineage>
</organism>
<evidence type="ECO:0000256" key="2">
    <source>
        <dbReference type="SAM" id="Phobius"/>
    </source>
</evidence>
<gene>
    <name evidence="3" type="ORF">CFX0092_A0250</name>
</gene>
<feature type="region of interest" description="Disordered" evidence="1">
    <location>
        <begin position="254"/>
        <end position="327"/>
    </location>
</feature>
<proteinExistence type="predicted"/>
<name>A0A160SXQ7_9CHLR</name>
<evidence type="ECO:0000313" key="3">
    <source>
        <dbReference type="EMBL" id="CUS02131.2"/>
    </source>
</evidence>
<accession>A0A160SXQ7</accession>
<feature type="compositionally biased region" description="Low complexity" evidence="1">
    <location>
        <begin position="290"/>
        <end position="320"/>
    </location>
</feature>
<sequence length="327" mass="33029">MDMPPEPLTAPDAEPHHPGPSGRWRMIGRLPLVSIGAAVLVVVGLALLAVSLSGGNSNPLYPSLPTMTPPAATTAPEPEEIGFAELNADPAAFLGRRLQVSGAYTPLAAPECLDYTGPSIRWSLVSEELQLNATGFEPLLTLLEPGTPMTVTGFWQAYRGPVGCGKEPDDGTVWYLAVDRILEPNPLTGATGPLLTVIPGEALPTLAPEQTVDALTPTLEVTPTITDSLTMTATIGATLPAGLTPTQAITAPPVTPLATVGTPAATPATPDPALTPAATPPPGASPTPSPTGGTPGSATPGLPTSTPSGTGYPPSGATSTATTDPYP</sequence>
<keyword evidence="2" id="KW-0472">Membrane</keyword>
<keyword evidence="2" id="KW-1133">Transmembrane helix</keyword>
<dbReference type="RefSeq" id="WP_157912800.1">
    <property type="nucleotide sequence ID" value="NZ_LN890655.1"/>
</dbReference>
<dbReference type="EMBL" id="LN890655">
    <property type="protein sequence ID" value="CUS02131.2"/>
    <property type="molecule type" value="Genomic_DNA"/>
</dbReference>
<keyword evidence="2" id="KW-0812">Transmembrane</keyword>
<feature type="compositionally biased region" description="Pro residues" evidence="1">
    <location>
        <begin position="278"/>
        <end position="289"/>
    </location>
</feature>
<evidence type="ECO:0000313" key="4">
    <source>
        <dbReference type="Proteomes" id="UP000215027"/>
    </source>
</evidence>
<feature type="transmembrane region" description="Helical" evidence="2">
    <location>
        <begin position="30"/>
        <end position="52"/>
    </location>
</feature>
<dbReference type="AlphaFoldDB" id="A0A160SXQ7"/>
<reference evidence="3" key="1">
    <citation type="submission" date="2016-01" db="EMBL/GenBank/DDBJ databases">
        <authorList>
            <person name="Mcilroy J.S."/>
            <person name="Karst M S."/>
            <person name="Albertsen M."/>
        </authorList>
    </citation>
    <scope>NUCLEOTIDE SEQUENCE</scope>
    <source>
        <strain evidence="3">Cfx-K</strain>
    </source>
</reference>
<protein>
    <submittedName>
        <fullName evidence="3">Uncharacterized protein</fullName>
    </submittedName>
</protein>
<keyword evidence="4" id="KW-1185">Reference proteome</keyword>
<evidence type="ECO:0000256" key="1">
    <source>
        <dbReference type="SAM" id="MobiDB-lite"/>
    </source>
</evidence>
<dbReference type="Proteomes" id="UP000215027">
    <property type="component" value="Chromosome I"/>
</dbReference>
<feature type="region of interest" description="Disordered" evidence="1">
    <location>
        <begin position="1"/>
        <end position="20"/>
    </location>
</feature>